<evidence type="ECO:0000256" key="9">
    <source>
        <dbReference type="RuleBase" id="RU003814"/>
    </source>
</evidence>
<dbReference type="Gene3D" id="3.40.50.10470">
    <property type="entry name" value="Translation initiation factor eif-2b, domain 2"/>
    <property type="match status" value="1"/>
</dbReference>
<dbReference type="SUPFAM" id="SSF100950">
    <property type="entry name" value="NagB/RpiA/CoA transferase-like"/>
    <property type="match status" value="1"/>
</dbReference>
<dbReference type="WBParaSite" id="Pan_g23742.t2">
    <property type="protein sequence ID" value="Pan_g23742.t2"/>
    <property type="gene ID" value="Pan_g23742"/>
</dbReference>
<dbReference type="PANTHER" id="PTHR45859:SF1">
    <property type="entry name" value="TRANSLATION INITIATION FACTOR EIF-2B SUBUNIT BETA"/>
    <property type="match status" value="1"/>
</dbReference>
<dbReference type="InterPro" id="IPR051855">
    <property type="entry name" value="eIF2B_beta_subunit"/>
</dbReference>
<comment type="subcellular location">
    <subcellularLocation>
        <location evidence="1">Cytoplasm</location>
        <location evidence="1">Cytosol</location>
    </subcellularLocation>
</comment>
<comment type="similarity">
    <text evidence="2 9">Belongs to the eIF-2B alpha/beta/delta subunits family.</text>
</comment>
<keyword evidence="3" id="KW-0963">Cytoplasm</keyword>
<evidence type="ECO:0000313" key="11">
    <source>
        <dbReference type="WBParaSite" id="Pan_g23742.t2"/>
    </source>
</evidence>
<name>A0A7E4VQA7_PANRE</name>
<dbReference type="InterPro" id="IPR042529">
    <property type="entry name" value="IF_2B-like_C"/>
</dbReference>
<dbReference type="GO" id="GO:0003743">
    <property type="term" value="F:translation initiation factor activity"/>
    <property type="evidence" value="ECO:0007669"/>
    <property type="project" value="UniProtKB-KW"/>
</dbReference>
<dbReference type="PANTHER" id="PTHR45859">
    <property type="entry name" value="TRANSLATION INITIATION FACTOR EIF-2B SUBUNIT BETA"/>
    <property type="match status" value="1"/>
</dbReference>
<keyword evidence="4" id="KW-0396">Initiation factor</keyword>
<comment type="subunit">
    <text evidence="8">Component of the translation initiation factor 2B (eIF2B) complex which is a heterodecamer of two sets of five different subunits: alpha, beta, gamma, delta and epsilon. Subunits alpha, beta and delta comprise a regulatory subcomplex and subunits epsilon and gamma comprise a catalytic subcomplex. Within the complex, the hexameric regulatory complex resides at the center, with the two heterodimeric catalytic subcomplexes bound on opposite sides.</text>
</comment>
<organism evidence="10 11">
    <name type="scientific">Panagrellus redivivus</name>
    <name type="common">Microworm</name>
    <dbReference type="NCBI Taxonomy" id="6233"/>
    <lineage>
        <taxon>Eukaryota</taxon>
        <taxon>Metazoa</taxon>
        <taxon>Ecdysozoa</taxon>
        <taxon>Nematoda</taxon>
        <taxon>Chromadorea</taxon>
        <taxon>Rhabditida</taxon>
        <taxon>Tylenchina</taxon>
        <taxon>Panagrolaimomorpha</taxon>
        <taxon>Panagrolaimoidea</taxon>
        <taxon>Panagrolaimidae</taxon>
        <taxon>Panagrellus</taxon>
    </lineage>
</organism>
<proteinExistence type="inferred from homology"/>
<dbReference type="GO" id="GO:0005829">
    <property type="term" value="C:cytosol"/>
    <property type="evidence" value="ECO:0007669"/>
    <property type="project" value="UniProtKB-SubCell"/>
</dbReference>
<evidence type="ECO:0000256" key="1">
    <source>
        <dbReference type="ARBA" id="ARBA00004514"/>
    </source>
</evidence>
<evidence type="ECO:0000256" key="8">
    <source>
        <dbReference type="ARBA" id="ARBA00046432"/>
    </source>
</evidence>
<dbReference type="GO" id="GO:0005085">
    <property type="term" value="F:guanyl-nucleotide exchange factor activity"/>
    <property type="evidence" value="ECO:0007669"/>
    <property type="project" value="TreeGrafter"/>
</dbReference>
<protein>
    <recommendedName>
        <fullName evidence="6">Translation initiation factor eIF2B subunit beta</fullName>
    </recommendedName>
    <alternativeName>
        <fullName evidence="7">eIF2B GDP-GTP exchange factor subunit beta</fullName>
    </alternativeName>
</protein>
<keyword evidence="5" id="KW-0648">Protein biosynthesis</keyword>
<dbReference type="InterPro" id="IPR000649">
    <property type="entry name" value="IF-2B-related"/>
</dbReference>
<evidence type="ECO:0000256" key="4">
    <source>
        <dbReference type="ARBA" id="ARBA00022540"/>
    </source>
</evidence>
<dbReference type="Pfam" id="PF01008">
    <property type="entry name" value="IF-2B"/>
    <property type="match status" value="2"/>
</dbReference>
<evidence type="ECO:0000256" key="6">
    <source>
        <dbReference type="ARBA" id="ARBA00044122"/>
    </source>
</evidence>
<reference evidence="11" key="2">
    <citation type="submission" date="2020-10" db="UniProtKB">
        <authorList>
            <consortium name="WormBaseParasite"/>
        </authorList>
    </citation>
    <scope>IDENTIFICATION</scope>
</reference>
<dbReference type="AlphaFoldDB" id="A0A7E4VQA7"/>
<dbReference type="InterPro" id="IPR037171">
    <property type="entry name" value="NagB/RpiA_transferase-like"/>
</dbReference>
<dbReference type="Proteomes" id="UP000492821">
    <property type="component" value="Unassembled WGS sequence"/>
</dbReference>
<evidence type="ECO:0000256" key="5">
    <source>
        <dbReference type="ARBA" id="ARBA00022917"/>
    </source>
</evidence>
<evidence type="ECO:0000256" key="7">
    <source>
        <dbReference type="ARBA" id="ARBA00044228"/>
    </source>
</evidence>
<evidence type="ECO:0000256" key="2">
    <source>
        <dbReference type="ARBA" id="ARBA00007251"/>
    </source>
</evidence>
<evidence type="ECO:0000313" key="10">
    <source>
        <dbReference type="Proteomes" id="UP000492821"/>
    </source>
</evidence>
<reference evidence="10" key="1">
    <citation type="journal article" date="2013" name="Genetics">
        <title>The draft genome and transcriptome of Panagrellus redivivus are shaped by the harsh demands of a free-living lifestyle.</title>
        <authorList>
            <person name="Srinivasan J."/>
            <person name="Dillman A.R."/>
            <person name="Macchietto M.G."/>
            <person name="Heikkinen L."/>
            <person name="Lakso M."/>
            <person name="Fracchia K.M."/>
            <person name="Antoshechkin I."/>
            <person name="Mortazavi A."/>
            <person name="Wong G."/>
            <person name="Sternberg P.W."/>
        </authorList>
    </citation>
    <scope>NUCLEOTIDE SEQUENCE [LARGE SCALE GENOMIC DNA]</scope>
    <source>
        <strain evidence="10">MT8872</strain>
    </source>
</reference>
<keyword evidence="10" id="KW-1185">Reference proteome</keyword>
<sequence length="338" mass="37791">MADQVAVSRLRDRVNLYFHKTAVRESSSKLALRMLSFFEDLVRYAHYETAEQLIAILRAEGELLYAAHSNEFIIRNMLLVVLRGVRDECLTQTSGSDDTLPQADSLNHFQRLWFLPAPNQVQINSAQLRSGVLDFIKEMKEEINVSAEMISNQAGHQLVKTDTVMTYKLSQSGTLKKFFSLFRAKTIYSVDDDPSAPANVISSVEILSTMKLTTRVVLSAAAILPDGSVVAPAGTLNVCLAAKRHSVPVVFCAGYYKLTPMFIPHLDEFNVQGRPTDVLPASEALKFSNVSVANPLFDLIPAHLITLVLTQSSAKTPLHVYRLISDYYHLEDFRQLDR</sequence>
<evidence type="ECO:0000256" key="3">
    <source>
        <dbReference type="ARBA" id="ARBA00022490"/>
    </source>
</evidence>
<dbReference type="GO" id="GO:0005851">
    <property type="term" value="C:eukaryotic translation initiation factor 2B complex"/>
    <property type="evidence" value="ECO:0007669"/>
    <property type="project" value="TreeGrafter"/>
</dbReference>
<accession>A0A7E4VQA7</accession>